<accession>A0A2N3Y677</accession>
<keyword evidence="7" id="KW-0547">Nucleotide-binding</keyword>
<evidence type="ECO:0000256" key="8">
    <source>
        <dbReference type="ARBA" id="ARBA00022840"/>
    </source>
</evidence>
<dbReference type="STRING" id="994479.GCA_000194155_04494"/>
<evidence type="ECO:0000256" key="1">
    <source>
        <dbReference type="ARBA" id="ARBA00004202"/>
    </source>
</evidence>
<dbReference type="InterPro" id="IPR010065">
    <property type="entry name" value="AA_ABC_transptr_permease_3TM"/>
</dbReference>
<evidence type="ECO:0000313" key="14">
    <source>
        <dbReference type="EMBL" id="PKW18442.1"/>
    </source>
</evidence>
<sequence length="497" mass="53272">MPSFWHYFLLPSMWQGLFTGLKIAAVAFAAGLVLGLALAVARDAALGVVRLMSAGYVWLFRGTPILLQLVFLFNFLPAVGIGLPPLQTAMLGFALNEAGYCTEIFRGSLRSVSRTQTTAAASLGMGRWLTLSRIVLPQALKAAIPALGNEAISLVKLTSIASAISVTELTFRSQQIVATNFEVVPVYGVAAVMYLLVITAMTAAQSALERRFGAPADRPSARARLFAFRSRTRLPRAGRSAVPVAGVDRSGRDNAFLSIRNVSKRFGDREVLRDVSLDARRGEVLVLTGRSGSGKSTLLHLVNHLQAVDGGEILVDGRHVGYVERGGQLVEVADLARARAEARIGMVFQHFDLFENLSVLDNVAFAPHHVHGLSEEAARERARQLLVRVGLGEHLGSFPATLSGGQRQRVAIARALAVDPVVMLFDEPTSALDPELVDEVLDTVRGLAASGMTMLVVTHHVEFAREIADRVVVLADGRIVAQGRPDEVLGGPAGARG</sequence>
<keyword evidence="5" id="KW-1003">Cell membrane</keyword>
<evidence type="ECO:0000256" key="7">
    <source>
        <dbReference type="ARBA" id="ARBA00022741"/>
    </source>
</evidence>
<proteinExistence type="inferred from homology"/>
<dbReference type="NCBIfam" id="TIGR01726">
    <property type="entry name" value="HEQRo_perm_3TM"/>
    <property type="match status" value="1"/>
</dbReference>
<evidence type="ECO:0000259" key="12">
    <source>
        <dbReference type="PROSITE" id="PS50893"/>
    </source>
</evidence>
<dbReference type="InterPro" id="IPR003593">
    <property type="entry name" value="AAA+_ATPase"/>
</dbReference>
<feature type="domain" description="ABC transmembrane type-1" evidence="13">
    <location>
        <begin position="17"/>
        <end position="202"/>
    </location>
</feature>
<dbReference type="Pfam" id="PF00005">
    <property type="entry name" value="ABC_tran"/>
    <property type="match status" value="1"/>
</dbReference>
<dbReference type="Gene3D" id="3.40.50.300">
    <property type="entry name" value="P-loop containing nucleotide triphosphate hydrolases"/>
    <property type="match status" value="1"/>
</dbReference>
<comment type="subcellular location">
    <subcellularLocation>
        <location evidence="2 11">Cell membrane</location>
        <topology evidence="2 11">Multi-pass membrane protein</topology>
    </subcellularLocation>
    <subcellularLocation>
        <location evidence="1">Cell membrane</location>
        <topology evidence="1">Peripheral membrane protein</topology>
    </subcellularLocation>
</comment>
<comment type="similarity">
    <text evidence="3">Belongs to the ABC transporter superfamily.</text>
</comment>
<dbReference type="Proteomes" id="UP000233786">
    <property type="component" value="Unassembled WGS sequence"/>
</dbReference>
<evidence type="ECO:0000259" key="13">
    <source>
        <dbReference type="PROSITE" id="PS50928"/>
    </source>
</evidence>
<dbReference type="InterPro" id="IPR050086">
    <property type="entry name" value="MetN_ABC_transporter-like"/>
</dbReference>
<keyword evidence="4 11" id="KW-0813">Transport</keyword>
<evidence type="ECO:0000256" key="9">
    <source>
        <dbReference type="ARBA" id="ARBA00022989"/>
    </source>
</evidence>
<evidence type="ECO:0000256" key="3">
    <source>
        <dbReference type="ARBA" id="ARBA00005417"/>
    </source>
</evidence>
<keyword evidence="8" id="KW-0067">ATP-binding</keyword>
<evidence type="ECO:0000256" key="2">
    <source>
        <dbReference type="ARBA" id="ARBA00004651"/>
    </source>
</evidence>
<evidence type="ECO:0000256" key="4">
    <source>
        <dbReference type="ARBA" id="ARBA00022448"/>
    </source>
</evidence>
<feature type="domain" description="ABC transporter" evidence="12">
    <location>
        <begin position="257"/>
        <end position="497"/>
    </location>
</feature>
<dbReference type="PROSITE" id="PS50928">
    <property type="entry name" value="ABC_TM1"/>
    <property type="match status" value="1"/>
</dbReference>
<dbReference type="GO" id="GO:0043190">
    <property type="term" value="C:ATP-binding cassette (ABC) transporter complex"/>
    <property type="evidence" value="ECO:0007669"/>
    <property type="project" value="InterPro"/>
</dbReference>
<dbReference type="GO" id="GO:0016887">
    <property type="term" value="F:ATP hydrolysis activity"/>
    <property type="evidence" value="ECO:0007669"/>
    <property type="project" value="InterPro"/>
</dbReference>
<dbReference type="InterPro" id="IPR003439">
    <property type="entry name" value="ABC_transporter-like_ATP-bd"/>
</dbReference>
<evidence type="ECO:0000256" key="11">
    <source>
        <dbReference type="RuleBase" id="RU363032"/>
    </source>
</evidence>
<keyword evidence="10 11" id="KW-0472">Membrane</keyword>
<keyword evidence="9 11" id="KW-1133">Transmembrane helix</keyword>
<evidence type="ECO:0000256" key="10">
    <source>
        <dbReference type="ARBA" id="ARBA00023136"/>
    </source>
</evidence>
<dbReference type="Pfam" id="PF00528">
    <property type="entry name" value="BPD_transp_1"/>
    <property type="match status" value="1"/>
</dbReference>
<dbReference type="InterPro" id="IPR035906">
    <property type="entry name" value="MetI-like_sf"/>
</dbReference>
<name>A0A2N3Y677_SACSN</name>
<dbReference type="PROSITE" id="PS50893">
    <property type="entry name" value="ABC_TRANSPORTER_2"/>
    <property type="match status" value="1"/>
</dbReference>
<feature type="transmembrane region" description="Helical" evidence="11">
    <location>
        <begin position="53"/>
        <end position="76"/>
    </location>
</feature>
<keyword evidence="6 11" id="KW-0812">Transmembrane</keyword>
<dbReference type="OrthoDB" id="7242531at2"/>
<reference evidence="14" key="1">
    <citation type="submission" date="2017-12" db="EMBL/GenBank/DDBJ databases">
        <title>Sequencing the genomes of 1000 Actinobacteria strains.</title>
        <authorList>
            <person name="Klenk H.-P."/>
        </authorList>
    </citation>
    <scope>NUCLEOTIDE SEQUENCE [LARGE SCALE GENOMIC DNA]</scope>
    <source>
        <strain evidence="14">DSM 44228</strain>
    </source>
</reference>
<dbReference type="PROSITE" id="PS00211">
    <property type="entry name" value="ABC_TRANSPORTER_1"/>
    <property type="match status" value="1"/>
</dbReference>
<comment type="caution">
    <text evidence="14">The sequence shown here is derived from an EMBL/GenBank/DDBJ whole genome shotgun (WGS) entry which is preliminary data.</text>
</comment>
<dbReference type="SUPFAM" id="SSF161098">
    <property type="entry name" value="MetI-like"/>
    <property type="match status" value="1"/>
</dbReference>
<dbReference type="InterPro" id="IPR000515">
    <property type="entry name" value="MetI-like"/>
</dbReference>
<dbReference type="InterPro" id="IPR017871">
    <property type="entry name" value="ABC_transporter-like_CS"/>
</dbReference>
<comment type="similarity">
    <text evidence="11">Belongs to the binding-protein-dependent transport system permease family.</text>
</comment>
<evidence type="ECO:0000256" key="5">
    <source>
        <dbReference type="ARBA" id="ARBA00022475"/>
    </source>
</evidence>
<dbReference type="SUPFAM" id="SSF52540">
    <property type="entry name" value="P-loop containing nucleoside triphosphate hydrolases"/>
    <property type="match status" value="1"/>
</dbReference>
<dbReference type="InterPro" id="IPR027417">
    <property type="entry name" value="P-loop_NTPase"/>
</dbReference>
<dbReference type="RefSeq" id="WP_010309281.1">
    <property type="nucleotide sequence ID" value="NZ_CP061007.1"/>
</dbReference>
<dbReference type="GO" id="GO:0022857">
    <property type="term" value="F:transmembrane transporter activity"/>
    <property type="evidence" value="ECO:0007669"/>
    <property type="project" value="InterPro"/>
</dbReference>
<dbReference type="AlphaFoldDB" id="A0A2N3Y677"/>
<gene>
    <name evidence="14" type="ORF">A8926_6523</name>
</gene>
<dbReference type="PANTHER" id="PTHR43166">
    <property type="entry name" value="AMINO ACID IMPORT ATP-BINDING PROTEIN"/>
    <property type="match status" value="1"/>
</dbReference>
<dbReference type="Gene3D" id="1.10.3720.10">
    <property type="entry name" value="MetI-like"/>
    <property type="match status" value="1"/>
</dbReference>
<feature type="transmembrane region" description="Helical" evidence="11">
    <location>
        <begin position="20"/>
        <end position="41"/>
    </location>
</feature>
<dbReference type="GO" id="GO:0005524">
    <property type="term" value="F:ATP binding"/>
    <property type="evidence" value="ECO:0007669"/>
    <property type="project" value="UniProtKB-KW"/>
</dbReference>
<dbReference type="CDD" id="cd06261">
    <property type="entry name" value="TM_PBP2"/>
    <property type="match status" value="1"/>
</dbReference>
<dbReference type="SMART" id="SM00382">
    <property type="entry name" value="AAA"/>
    <property type="match status" value="1"/>
</dbReference>
<evidence type="ECO:0000256" key="6">
    <source>
        <dbReference type="ARBA" id="ARBA00022692"/>
    </source>
</evidence>
<evidence type="ECO:0000313" key="15">
    <source>
        <dbReference type="Proteomes" id="UP000233786"/>
    </source>
</evidence>
<organism evidence="14 15">
    <name type="scientific">Saccharopolyspora spinosa</name>
    <dbReference type="NCBI Taxonomy" id="60894"/>
    <lineage>
        <taxon>Bacteria</taxon>
        <taxon>Bacillati</taxon>
        <taxon>Actinomycetota</taxon>
        <taxon>Actinomycetes</taxon>
        <taxon>Pseudonocardiales</taxon>
        <taxon>Pseudonocardiaceae</taxon>
        <taxon>Saccharopolyspora</taxon>
    </lineage>
</organism>
<protein>
    <submittedName>
        <fullName evidence="14">Polar amino acid transport system permease protein</fullName>
    </submittedName>
</protein>
<dbReference type="PANTHER" id="PTHR43166:SF9">
    <property type="entry name" value="GLUTAMATE_ASPARTATE IMPORT ATP-BINDING PROTEIN GLTL"/>
    <property type="match status" value="1"/>
</dbReference>
<dbReference type="EMBL" id="PJNB01000001">
    <property type="protein sequence ID" value="PKW18442.1"/>
    <property type="molecule type" value="Genomic_DNA"/>
</dbReference>
<keyword evidence="15" id="KW-1185">Reference proteome</keyword>